<dbReference type="InterPro" id="IPR000847">
    <property type="entry name" value="LysR_HTH_N"/>
</dbReference>
<dbReference type="PRINTS" id="PR00039">
    <property type="entry name" value="HTHLYSR"/>
</dbReference>
<dbReference type="InterPro" id="IPR036390">
    <property type="entry name" value="WH_DNA-bd_sf"/>
</dbReference>
<dbReference type="GO" id="GO:0032993">
    <property type="term" value="C:protein-DNA complex"/>
    <property type="evidence" value="ECO:0007669"/>
    <property type="project" value="TreeGrafter"/>
</dbReference>
<evidence type="ECO:0000256" key="1">
    <source>
        <dbReference type="ARBA" id="ARBA00009437"/>
    </source>
</evidence>
<dbReference type="SUPFAM" id="SSF53850">
    <property type="entry name" value="Periplasmic binding protein-like II"/>
    <property type="match status" value="1"/>
</dbReference>
<evidence type="ECO:0000313" key="8">
    <source>
        <dbReference type="Proteomes" id="UP000654257"/>
    </source>
</evidence>
<dbReference type="PANTHER" id="PTHR30346:SF29">
    <property type="entry name" value="LYSR SUBSTRATE-BINDING"/>
    <property type="match status" value="1"/>
</dbReference>
<gene>
    <name evidence="7" type="ORF">GCM10007304_46160</name>
</gene>
<dbReference type="InterPro" id="IPR036388">
    <property type="entry name" value="WH-like_DNA-bd_sf"/>
</dbReference>
<evidence type="ECO:0000256" key="3">
    <source>
        <dbReference type="ARBA" id="ARBA00023125"/>
    </source>
</evidence>
<feature type="domain" description="HTH lysR-type" evidence="6">
    <location>
        <begin position="1"/>
        <end position="58"/>
    </location>
</feature>
<evidence type="ECO:0000259" key="6">
    <source>
        <dbReference type="PROSITE" id="PS50931"/>
    </source>
</evidence>
<keyword evidence="2" id="KW-0805">Transcription regulation</keyword>
<dbReference type="Pfam" id="PF03466">
    <property type="entry name" value="LysR_substrate"/>
    <property type="match status" value="1"/>
</dbReference>
<reference evidence="7" key="2">
    <citation type="submission" date="2020-09" db="EMBL/GenBank/DDBJ databases">
        <authorList>
            <person name="Sun Q."/>
            <person name="Sedlacek I."/>
        </authorList>
    </citation>
    <scope>NUCLEOTIDE SEQUENCE</scope>
    <source>
        <strain evidence="7">CCM 7905</strain>
    </source>
</reference>
<dbReference type="GO" id="GO:0003677">
    <property type="term" value="F:DNA binding"/>
    <property type="evidence" value="ECO:0007669"/>
    <property type="project" value="UniProtKB-KW"/>
</dbReference>
<sequence>MDFRHLETFLAVVEQRTFAAAAEEINTVQSTVSANIKALEREMRAALFDRSARTAVLTPAGRALVPRAKALVDQLALTRKELSDIGDSIGGRLRVGTIGSTEPIELPKVLKQFGDANPHVILEVLSDSVGTAGLVERLRRSEIDIAFIANRLPDRPGPVHDWLVRTLLAEGDLVFIASPGHPLVERTDLQLADLASQIWIESPSGQTNRTITDEAFRAAGLSRTVNLEVAEPAKVPNYVAADIGIAAVPDFIAHDRTDVRVLRVEGVKLKWSIAIARHSERSSTLIEAFWNQFEERARNRQHGLEQ</sequence>
<name>A0A917G7W7_9NOCA</name>
<dbReference type="AlphaFoldDB" id="A0A917G7W7"/>
<dbReference type="FunFam" id="1.10.10.10:FF:000001">
    <property type="entry name" value="LysR family transcriptional regulator"/>
    <property type="match status" value="1"/>
</dbReference>
<dbReference type="EMBL" id="BMCU01000006">
    <property type="protein sequence ID" value="GGG27098.1"/>
    <property type="molecule type" value="Genomic_DNA"/>
</dbReference>
<proteinExistence type="inferred from homology"/>
<dbReference type="GO" id="GO:0003700">
    <property type="term" value="F:DNA-binding transcription factor activity"/>
    <property type="evidence" value="ECO:0007669"/>
    <property type="project" value="InterPro"/>
</dbReference>
<accession>A0A917G7W7</accession>
<keyword evidence="8" id="KW-1185">Reference proteome</keyword>
<dbReference type="Gene3D" id="3.40.190.290">
    <property type="match status" value="1"/>
</dbReference>
<dbReference type="Gene3D" id="1.10.10.10">
    <property type="entry name" value="Winged helix-like DNA-binding domain superfamily/Winged helix DNA-binding domain"/>
    <property type="match status" value="1"/>
</dbReference>
<evidence type="ECO:0000256" key="2">
    <source>
        <dbReference type="ARBA" id="ARBA00023015"/>
    </source>
</evidence>
<dbReference type="InterPro" id="IPR005119">
    <property type="entry name" value="LysR_subst-bd"/>
</dbReference>
<dbReference type="Proteomes" id="UP000654257">
    <property type="component" value="Unassembled WGS sequence"/>
</dbReference>
<dbReference type="RefSeq" id="WP_188547427.1">
    <property type="nucleotide sequence ID" value="NZ_BMCU01000006.1"/>
</dbReference>
<organism evidence="7 8">
    <name type="scientific">Rhodococcoides trifolii</name>
    <dbReference type="NCBI Taxonomy" id="908250"/>
    <lineage>
        <taxon>Bacteria</taxon>
        <taxon>Bacillati</taxon>
        <taxon>Actinomycetota</taxon>
        <taxon>Actinomycetes</taxon>
        <taxon>Mycobacteriales</taxon>
        <taxon>Nocardiaceae</taxon>
        <taxon>Rhodococcoides</taxon>
    </lineage>
</organism>
<reference evidence="7" key="1">
    <citation type="journal article" date="2014" name="Int. J. Syst. Evol. Microbiol.">
        <title>Complete genome sequence of Corynebacterium casei LMG S-19264T (=DSM 44701T), isolated from a smear-ripened cheese.</title>
        <authorList>
            <consortium name="US DOE Joint Genome Institute (JGI-PGF)"/>
            <person name="Walter F."/>
            <person name="Albersmeier A."/>
            <person name="Kalinowski J."/>
            <person name="Ruckert C."/>
        </authorList>
    </citation>
    <scope>NUCLEOTIDE SEQUENCE</scope>
    <source>
        <strain evidence="7">CCM 7905</strain>
    </source>
</reference>
<evidence type="ECO:0000256" key="4">
    <source>
        <dbReference type="ARBA" id="ARBA00023159"/>
    </source>
</evidence>
<dbReference type="PANTHER" id="PTHR30346">
    <property type="entry name" value="TRANSCRIPTIONAL DUAL REGULATOR HCAR-RELATED"/>
    <property type="match status" value="1"/>
</dbReference>
<keyword evidence="4" id="KW-0010">Activator</keyword>
<dbReference type="PROSITE" id="PS50931">
    <property type="entry name" value="HTH_LYSR"/>
    <property type="match status" value="1"/>
</dbReference>
<comment type="caution">
    <text evidence="7">The sequence shown here is derived from an EMBL/GenBank/DDBJ whole genome shotgun (WGS) entry which is preliminary data.</text>
</comment>
<evidence type="ECO:0000256" key="5">
    <source>
        <dbReference type="ARBA" id="ARBA00023163"/>
    </source>
</evidence>
<comment type="similarity">
    <text evidence="1">Belongs to the LysR transcriptional regulatory family.</text>
</comment>
<protein>
    <submittedName>
        <fullName evidence="7">LysR family transcriptional regulator</fullName>
    </submittedName>
</protein>
<keyword evidence="3" id="KW-0238">DNA-binding</keyword>
<dbReference type="SUPFAM" id="SSF46785">
    <property type="entry name" value="Winged helix' DNA-binding domain"/>
    <property type="match status" value="1"/>
</dbReference>
<evidence type="ECO:0000313" key="7">
    <source>
        <dbReference type="EMBL" id="GGG27098.1"/>
    </source>
</evidence>
<dbReference type="Pfam" id="PF00126">
    <property type="entry name" value="HTH_1"/>
    <property type="match status" value="1"/>
</dbReference>
<keyword evidence="5" id="KW-0804">Transcription</keyword>